<evidence type="ECO:0000313" key="11">
    <source>
        <dbReference type="Proteomes" id="UP000232323"/>
    </source>
</evidence>
<organism evidence="10 11">
    <name type="scientific">Chlamydomonas eustigma</name>
    <dbReference type="NCBI Taxonomy" id="1157962"/>
    <lineage>
        <taxon>Eukaryota</taxon>
        <taxon>Viridiplantae</taxon>
        <taxon>Chlorophyta</taxon>
        <taxon>core chlorophytes</taxon>
        <taxon>Chlorophyceae</taxon>
        <taxon>CS clade</taxon>
        <taxon>Chlamydomonadales</taxon>
        <taxon>Chlamydomonadaceae</taxon>
        <taxon>Chlamydomonas</taxon>
    </lineage>
</organism>
<evidence type="ECO:0000256" key="5">
    <source>
        <dbReference type="ARBA" id="ARBA00022884"/>
    </source>
</evidence>
<keyword evidence="11" id="KW-1185">Reference proteome</keyword>
<feature type="domain" description="Helicase C-terminal" evidence="9">
    <location>
        <begin position="594"/>
        <end position="741"/>
    </location>
</feature>
<dbReference type="AlphaFoldDB" id="A0A250WST1"/>
<dbReference type="Pfam" id="PF00270">
    <property type="entry name" value="DEAD"/>
    <property type="match status" value="1"/>
</dbReference>
<evidence type="ECO:0000313" key="10">
    <source>
        <dbReference type="EMBL" id="GAX73897.1"/>
    </source>
</evidence>
<dbReference type="CDD" id="cd17946">
    <property type="entry name" value="DEADc_DDX24"/>
    <property type="match status" value="1"/>
</dbReference>
<evidence type="ECO:0000256" key="4">
    <source>
        <dbReference type="ARBA" id="ARBA00022840"/>
    </source>
</evidence>
<evidence type="ECO:0000256" key="1">
    <source>
        <dbReference type="ARBA" id="ARBA00022741"/>
    </source>
</evidence>
<evidence type="ECO:0000256" key="7">
    <source>
        <dbReference type="SAM" id="MobiDB-lite"/>
    </source>
</evidence>
<dbReference type="SMART" id="SM00490">
    <property type="entry name" value="HELICc"/>
    <property type="match status" value="1"/>
</dbReference>
<dbReference type="InterPro" id="IPR000629">
    <property type="entry name" value="RNA-helicase_DEAD-box_CS"/>
</dbReference>
<dbReference type="PANTHER" id="PTHR24031">
    <property type="entry name" value="RNA HELICASE"/>
    <property type="match status" value="1"/>
</dbReference>
<dbReference type="PROSITE" id="PS51194">
    <property type="entry name" value="HELICASE_CTER"/>
    <property type="match status" value="1"/>
</dbReference>
<feature type="domain" description="Helicase ATP-binding" evidence="8">
    <location>
        <begin position="297"/>
        <end position="533"/>
    </location>
</feature>
<dbReference type="PROSITE" id="PS00039">
    <property type="entry name" value="DEAD_ATP_HELICASE"/>
    <property type="match status" value="1"/>
</dbReference>
<evidence type="ECO:0000259" key="9">
    <source>
        <dbReference type="PROSITE" id="PS51194"/>
    </source>
</evidence>
<feature type="region of interest" description="Disordered" evidence="7">
    <location>
        <begin position="93"/>
        <end position="131"/>
    </location>
</feature>
<dbReference type="Pfam" id="PF00271">
    <property type="entry name" value="Helicase_C"/>
    <property type="match status" value="1"/>
</dbReference>
<name>A0A250WST1_9CHLO</name>
<comment type="domain">
    <text evidence="6">The Q motif is unique to and characteristic of the DEAD box family of RNA helicases and controls ATP binding and hydrolysis.</text>
</comment>
<dbReference type="GO" id="GO:0016787">
    <property type="term" value="F:hydrolase activity"/>
    <property type="evidence" value="ECO:0007669"/>
    <property type="project" value="UniProtKB-KW"/>
</dbReference>
<dbReference type="SUPFAM" id="SSF52540">
    <property type="entry name" value="P-loop containing nucleoside triphosphate hydrolases"/>
    <property type="match status" value="1"/>
</dbReference>
<keyword evidence="2 6" id="KW-0378">Hydrolase</keyword>
<dbReference type="OrthoDB" id="4310724at2759"/>
<dbReference type="InterPro" id="IPR027417">
    <property type="entry name" value="P-loop_NTPase"/>
</dbReference>
<accession>A0A250WST1</accession>
<gene>
    <name evidence="10" type="ORF">CEUSTIGMA_g1347.t1</name>
</gene>
<dbReference type="GO" id="GO:0005524">
    <property type="term" value="F:ATP binding"/>
    <property type="evidence" value="ECO:0007669"/>
    <property type="project" value="UniProtKB-UniRule"/>
</dbReference>
<evidence type="ECO:0000259" key="8">
    <source>
        <dbReference type="PROSITE" id="PS51192"/>
    </source>
</evidence>
<dbReference type="CDD" id="cd18787">
    <property type="entry name" value="SF2_C_DEAD"/>
    <property type="match status" value="1"/>
</dbReference>
<reference evidence="10 11" key="1">
    <citation type="submission" date="2017-08" db="EMBL/GenBank/DDBJ databases">
        <title>Acidophilic green algal genome provides insights into adaptation to an acidic environment.</title>
        <authorList>
            <person name="Hirooka S."/>
            <person name="Hirose Y."/>
            <person name="Kanesaki Y."/>
            <person name="Higuchi S."/>
            <person name="Fujiwara T."/>
            <person name="Onuma R."/>
            <person name="Era A."/>
            <person name="Ohbayashi R."/>
            <person name="Uzuka A."/>
            <person name="Nozaki H."/>
            <person name="Yoshikawa H."/>
            <person name="Miyagishima S.Y."/>
        </authorList>
    </citation>
    <scope>NUCLEOTIDE SEQUENCE [LARGE SCALE GENOMIC DNA]</scope>
    <source>
        <strain evidence="10 11">NIES-2499</strain>
    </source>
</reference>
<proteinExistence type="inferred from homology"/>
<keyword evidence="4 6" id="KW-0067">ATP-binding</keyword>
<feature type="region of interest" description="Disordered" evidence="7">
    <location>
        <begin position="494"/>
        <end position="516"/>
    </location>
</feature>
<dbReference type="Proteomes" id="UP000232323">
    <property type="component" value="Unassembled WGS sequence"/>
</dbReference>
<feature type="region of interest" description="Disordered" evidence="7">
    <location>
        <begin position="878"/>
        <end position="897"/>
    </location>
</feature>
<dbReference type="EMBL" id="BEGY01000005">
    <property type="protein sequence ID" value="GAX73897.1"/>
    <property type="molecule type" value="Genomic_DNA"/>
</dbReference>
<evidence type="ECO:0000256" key="2">
    <source>
        <dbReference type="ARBA" id="ARBA00022801"/>
    </source>
</evidence>
<dbReference type="SMART" id="SM00487">
    <property type="entry name" value="DEXDc"/>
    <property type="match status" value="1"/>
</dbReference>
<dbReference type="GO" id="GO:0003723">
    <property type="term" value="F:RNA binding"/>
    <property type="evidence" value="ECO:0007669"/>
    <property type="project" value="UniProtKB-UniRule"/>
</dbReference>
<feature type="region of interest" description="Disordered" evidence="7">
    <location>
        <begin position="187"/>
        <end position="206"/>
    </location>
</feature>
<dbReference type="InterPro" id="IPR001650">
    <property type="entry name" value="Helicase_C-like"/>
</dbReference>
<comment type="caution">
    <text evidence="10">The sequence shown here is derived from an EMBL/GenBank/DDBJ whole genome shotgun (WGS) entry which is preliminary data.</text>
</comment>
<evidence type="ECO:0000256" key="6">
    <source>
        <dbReference type="RuleBase" id="RU365068"/>
    </source>
</evidence>
<keyword evidence="1 6" id="KW-0547">Nucleotide-binding</keyword>
<evidence type="ECO:0000256" key="3">
    <source>
        <dbReference type="ARBA" id="ARBA00022806"/>
    </source>
</evidence>
<dbReference type="InterPro" id="IPR011545">
    <property type="entry name" value="DEAD/DEAH_box_helicase_dom"/>
</dbReference>
<feature type="region of interest" description="Disordered" evidence="7">
    <location>
        <begin position="228"/>
        <end position="255"/>
    </location>
</feature>
<dbReference type="STRING" id="1157962.A0A250WST1"/>
<comment type="catalytic activity">
    <reaction evidence="6">
        <text>ATP + H2O = ADP + phosphate + H(+)</text>
        <dbReference type="Rhea" id="RHEA:13065"/>
        <dbReference type="ChEBI" id="CHEBI:15377"/>
        <dbReference type="ChEBI" id="CHEBI:15378"/>
        <dbReference type="ChEBI" id="CHEBI:30616"/>
        <dbReference type="ChEBI" id="CHEBI:43474"/>
        <dbReference type="ChEBI" id="CHEBI:456216"/>
        <dbReference type="EC" id="3.6.4.13"/>
    </reaction>
</comment>
<comment type="similarity">
    <text evidence="6">Belongs to the DEAD box helicase family.</text>
</comment>
<dbReference type="PROSITE" id="PS51192">
    <property type="entry name" value="HELICASE_ATP_BIND_1"/>
    <property type="match status" value="1"/>
</dbReference>
<protein>
    <recommendedName>
        <fullName evidence="6">ATP-dependent RNA helicase</fullName>
        <ecNumber evidence="6">3.6.4.13</ecNumber>
    </recommendedName>
</protein>
<dbReference type="InterPro" id="IPR014001">
    <property type="entry name" value="Helicase_ATP-bd"/>
</dbReference>
<dbReference type="Gene3D" id="3.40.50.300">
    <property type="entry name" value="P-loop containing nucleotide triphosphate hydrolases"/>
    <property type="match status" value="2"/>
</dbReference>
<dbReference type="GO" id="GO:0003724">
    <property type="term" value="F:RNA helicase activity"/>
    <property type="evidence" value="ECO:0007669"/>
    <property type="project" value="UniProtKB-EC"/>
</dbReference>
<keyword evidence="3 6" id="KW-0347">Helicase</keyword>
<dbReference type="EC" id="3.6.4.13" evidence="6"/>
<comment type="function">
    <text evidence="6">RNA helicase.</text>
</comment>
<sequence>MPTKSAEKSRGVLMDLGKIQQKGLTHLEGKVLKKQKNDKEVKQVNGKGLVNDYWGQLKGWRPVESQDLLLGAEEGGFAGLEILNDPMLIDPSMLPSKSTNPGAKKEGRTRKTPSGNTKNMTVGSAGPAGDQEIAELRKRVKALEQENKRLQKKGTAKADPPLVLAPKSSDHLLPLTDSGKVAVQAVQDSSNPELPDGSQSMTDISNRQRNKLALRAKREERKLRKAELRAKREKQQQQCSISQQEGGDGMTAQRAGHQDMVVDTSAWRPFSLQPSIERALVMKGFQRPSEIQRACLPAAVRDQMDIIGAAQTGSGKTLAFGIPVFQVLLQEREVLQASGEQQADPHAGKLRALILAPTRELALQVSQHLQAIGKECGVRVVAIVGGLAQVKQERLLRGLPEVVVATPGRLWELMREGHSHLTDLSHLSFLVLDEADKMVQQGHFQELNGILDLVPHPGEAKKETYDADFEEAFQQDIQRDREDVTGDEEAIMDEGEVGPGVSGQVPEEKTIRGDKRKGHQHVLQTFVFSATLTLPGDKRKRLRKGGGGAGGGASLENLMDRIVFRGEPTIVDLTTTGRLASKVEEAQVHCTDSERDEVLYYLIAKHPGRTLVFVNAISSVRRVAAILKILGIPAHALHAQQQQRQRLKSVDRFKNDEQAVLVATDVAARGLDIKGVRCVIHYQLPATVDTYIHRCGRTARAGEDGLSLALITPRESPRWTALMKALGREQSMVTFPIDRTLMPQVHRRVKLAIQLDDILRAERKKHAEDAWARSNAEAVGIDLSDSEGAGEDTEDHVQASSTAAKSIQLQLAHLLSAPLVPKISTKFLTGGAVAQIAHGSGLEATATASTSHVAVPAETVSKAVALANVLQKSKDAVLAQQKKGRAQRKPAENNKRQLRNWKSSSQLARDMLKKKEQRKSNKRKLVVIPASFGRDAMGTDALSALRRKIAAI</sequence>
<feature type="compositionally biased region" description="Polar residues" evidence="7">
    <location>
        <begin position="112"/>
        <end position="122"/>
    </location>
</feature>
<keyword evidence="5 6" id="KW-0694">RNA-binding</keyword>